<dbReference type="InterPro" id="IPR001227">
    <property type="entry name" value="Ac_transferase_dom_sf"/>
</dbReference>
<dbReference type="EMBL" id="KV426120">
    <property type="protein sequence ID" value="KZV87612.1"/>
    <property type="molecule type" value="Genomic_DNA"/>
</dbReference>
<gene>
    <name evidence="2" type="ORF">EXIGLDRAFT_723515</name>
</gene>
<dbReference type="InterPro" id="IPR016035">
    <property type="entry name" value="Acyl_Trfase/lysoPLipase"/>
</dbReference>
<accession>A0A165ET04</accession>
<feature type="non-terminal residue" evidence="2">
    <location>
        <position position="1"/>
    </location>
</feature>
<organism evidence="2 3">
    <name type="scientific">Exidia glandulosa HHB12029</name>
    <dbReference type="NCBI Taxonomy" id="1314781"/>
    <lineage>
        <taxon>Eukaryota</taxon>
        <taxon>Fungi</taxon>
        <taxon>Dikarya</taxon>
        <taxon>Basidiomycota</taxon>
        <taxon>Agaricomycotina</taxon>
        <taxon>Agaricomycetes</taxon>
        <taxon>Auriculariales</taxon>
        <taxon>Exidiaceae</taxon>
        <taxon>Exidia</taxon>
    </lineage>
</organism>
<protein>
    <submittedName>
        <fullName evidence="2">Uncharacterized protein</fullName>
    </submittedName>
</protein>
<evidence type="ECO:0000313" key="2">
    <source>
        <dbReference type="EMBL" id="KZV87612.1"/>
    </source>
</evidence>
<evidence type="ECO:0000313" key="3">
    <source>
        <dbReference type="Proteomes" id="UP000077266"/>
    </source>
</evidence>
<keyword evidence="3" id="KW-1185">Reference proteome</keyword>
<dbReference type="Gene3D" id="3.40.366.10">
    <property type="entry name" value="Malonyl-Coenzyme A Acyl Carrier Protein, domain 2"/>
    <property type="match status" value="1"/>
</dbReference>
<dbReference type="SUPFAM" id="SSF52151">
    <property type="entry name" value="FabD/lysophospholipase-like"/>
    <property type="match status" value="1"/>
</dbReference>
<dbReference type="GO" id="GO:0016740">
    <property type="term" value="F:transferase activity"/>
    <property type="evidence" value="ECO:0007669"/>
    <property type="project" value="InterPro"/>
</dbReference>
<name>A0A165ET04_EXIGL</name>
<reference evidence="2 3" key="1">
    <citation type="journal article" date="2016" name="Mol. Biol. Evol.">
        <title>Comparative Genomics of Early-Diverging Mushroom-Forming Fungi Provides Insights into the Origins of Lignocellulose Decay Capabilities.</title>
        <authorList>
            <person name="Nagy L.G."/>
            <person name="Riley R."/>
            <person name="Tritt A."/>
            <person name="Adam C."/>
            <person name="Daum C."/>
            <person name="Floudas D."/>
            <person name="Sun H."/>
            <person name="Yadav J.S."/>
            <person name="Pangilinan J."/>
            <person name="Larsson K.H."/>
            <person name="Matsuura K."/>
            <person name="Barry K."/>
            <person name="Labutti K."/>
            <person name="Kuo R."/>
            <person name="Ohm R.A."/>
            <person name="Bhattacharya S.S."/>
            <person name="Shirouzu T."/>
            <person name="Yoshinaga Y."/>
            <person name="Martin F.M."/>
            <person name="Grigoriev I.V."/>
            <person name="Hibbett D.S."/>
        </authorList>
    </citation>
    <scope>NUCLEOTIDE SEQUENCE [LARGE SCALE GENOMIC DNA]</scope>
    <source>
        <strain evidence="2 3">HHB12029</strain>
    </source>
</reference>
<dbReference type="Proteomes" id="UP000077266">
    <property type="component" value="Unassembled WGS sequence"/>
</dbReference>
<dbReference type="AlphaFoldDB" id="A0A165ET04"/>
<proteinExistence type="predicted"/>
<evidence type="ECO:0000256" key="1">
    <source>
        <dbReference type="SAM" id="MobiDB-lite"/>
    </source>
</evidence>
<sequence>LDDAPLAKILPGHIAWHSSHMAVPAAKLAAAAKGIQPTVAKTSMVLNIDGSVLLAGERVKADYLAEQMTGPLRVASCVPGDRHLDRAQREVHPSPARAPVRPYWQELPADA</sequence>
<feature type="region of interest" description="Disordered" evidence="1">
    <location>
        <begin position="86"/>
        <end position="111"/>
    </location>
</feature>
<dbReference type="InParanoid" id="A0A165ET04"/>